<organism evidence="5 6">
    <name type="scientific">Macrostomum lignano</name>
    <dbReference type="NCBI Taxonomy" id="282301"/>
    <lineage>
        <taxon>Eukaryota</taxon>
        <taxon>Metazoa</taxon>
        <taxon>Spiralia</taxon>
        <taxon>Lophotrochozoa</taxon>
        <taxon>Platyhelminthes</taxon>
        <taxon>Rhabditophora</taxon>
        <taxon>Macrostomorpha</taxon>
        <taxon>Macrostomida</taxon>
        <taxon>Macrostomidae</taxon>
        <taxon>Macrostomum</taxon>
    </lineage>
</organism>
<dbReference type="PANTHER" id="PTHR45746">
    <property type="entry name" value="LP21163P"/>
    <property type="match status" value="1"/>
</dbReference>
<dbReference type="Gene3D" id="1.10.10.10">
    <property type="entry name" value="Winged helix-like DNA-binding domain superfamily/Winged helix DNA-binding domain"/>
    <property type="match status" value="1"/>
</dbReference>
<dbReference type="GO" id="GO:0035556">
    <property type="term" value="P:intracellular signal transduction"/>
    <property type="evidence" value="ECO:0007669"/>
    <property type="project" value="InterPro"/>
</dbReference>
<evidence type="ECO:0000259" key="4">
    <source>
        <dbReference type="PROSITE" id="PS50186"/>
    </source>
</evidence>
<dbReference type="AlphaFoldDB" id="A0A267FLG1"/>
<reference evidence="5 6" key="1">
    <citation type="submission" date="2017-06" db="EMBL/GenBank/DDBJ databases">
        <title>A platform for efficient transgenesis in Macrostomum lignano, a flatworm model organism for stem cell research.</title>
        <authorList>
            <person name="Berezikov E."/>
        </authorList>
    </citation>
    <scope>NUCLEOTIDE SEQUENCE [LARGE SCALE GENOMIC DNA]</scope>
    <source>
        <strain evidence="5">DV1</strain>
        <tissue evidence="5">Whole organism</tissue>
    </source>
</reference>
<feature type="compositionally biased region" description="Low complexity" evidence="2">
    <location>
        <begin position="592"/>
        <end position="607"/>
    </location>
</feature>
<dbReference type="InterPro" id="IPR000591">
    <property type="entry name" value="DEP_dom"/>
</dbReference>
<dbReference type="InterPro" id="IPR036305">
    <property type="entry name" value="RGS_sf"/>
</dbReference>
<dbReference type="PANTHER" id="PTHR45746:SF6">
    <property type="entry name" value="LP21163P"/>
    <property type="match status" value="1"/>
</dbReference>
<gene>
    <name evidence="5" type="ORF">BOX15_Mlig021701g1</name>
</gene>
<dbReference type="Gene3D" id="1.10.167.10">
    <property type="entry name" value="Regulator of G-protein Signalling 4, domain 2"/>
    <property type="match status" value="1"/>
</dbReference>
<dbReference type="Proteomes" id="UP000215902">
    <property type="component" value="Unassembled WGS sequence"/>
</dbReference>
<evidence type="ECO:0000313" key="5">
    <source>
        <dbReference type="EMBL" id="PAA73822.1"/>
    </source>
</evidence>
<dbReference type="OrthoDB" id="196547at2759"/>
<dbReference type="InterPro" id="IPR047017">
    <property type="entry name" value="RGS6/7/9/11_DHEX_sf"/>
</dbReference>
<feature type="compositionally biased region" description="Basic residues" evidence="2">
    <location>
        <begin position="123"/>
        <end position="135"/>
    </location>
</feature>
<dbReference type="Pfam" id="PF00610">
    <property type="entry name" value="DEP"/>
    <property type="match status" value="1"/>
</dbReference>
<feature type="domain" description="DEP" evidence="4">
    <location>
        <begin position="162"/>
        <end position="237"/>
    </location>
</feature>
<feature type="compositionally biased region" description="Low complexity" evidence="2">
    <location>
        <begin position="111"/>
        <end position="122"/>
    </location>
</feature>
<keyword evidence="6" id="KW-1185">Reference proteome</keyword>
<dbReference type="EMBL" id="NIVC01000991">
    <property type="protein sequence ID" value="PAA73822.1"/>
    <property type="molecule type" value="Genomic_DNA"/>
</dbReference>
<dbReference type="InterPro" id="IPR047016">
    <property type="entry name" value="RGS6/7/9/11"/>
</dbReference>
<feature type="region of interest" description="Disordered" evidence="2">
    <location>
        <begin position="111"/>
        <end position="142"/>
    </location>
</feature>
<comment type="caution">
    <text evidence="5">The sequence shown here is derived from an EMBL/GenBank/DDBJ whole genome shotgun (WGS) entry which is preliminary data.</text>
</comment>
<keyword evidence="1" id="KW-0734">Signal transduction inhibitor</keyword>
<dbReference type="Pfam" id="PF18148">
    <property type="entry name" value="RGS_DHEX"/>
    <property type="match status" value="1"/>
</dbReference>
<dbReference type="GO" id="GO:0005096">
    <property type="term" value="F:GTPase activator activity"/>
    <property type="evidence" value="ECO:0007669"/>
    <property type="project" value="TreeGrafter"/>
</dbReference>
<feature type="region of interest" description="Disordered" evidence="2">
    <location>
        <begin position="625"/>
        <end position="644"/>
    </location>
</feature>
<dbReference type="InterPro" id="IPR036388">
    <property type="entry name" value="WH-like_DNA-bd_sf"/>
</dbReference>
<feature type="compositionally biased region" description="Gly residues" evidence="2">
    <location>
        <begin position="19"/>
        <end position="31"/>
    </location>
</feature>
<dbReference type="InterPro" id="IPR036284">
    <property type="entry name" value="GGL_sf"/>
</dbReference>
<accession>A0A267FLG1</accession>
<dbReference type="GO" id="GO:0008277">
    <property type="term" value="P:regulation of G protein-coupled receptor signaling pathway"/>
    <property type="evidence" value="ECO:0007669"/>
    <property type="project" value="InterPro"/>
</dbReference>
<dbReference type="InterPro" id="IPR040759">
    <property type="entry name" value="RGS_DHEX"/>
</dbReference>
<dbReference type="SUPFAM" id="SSF46785">
    <property type="entry name" value="Winged helix' DNA-binding domain"/>
    <property type="match status" value="1"/>
</dbReference>
<feature type="region of interest" description="Disordered" evidence="2">
    <location>
        <begin position="1"/>
        <end position="80"/>
    </location>
</feature>
<protein>
    <recommendedName>
        <fullName evidence="7">RGS domain-containing protein</fullName>
    </recommendedName>
</protein>
<dbReference type="SMART" id="SM00224">
    <property type="entry name" value="GGL"/>
    <property type="match status" value="1"/>
</dbReference>
<dbReference type="SMART" id="SM01224">
    <property type="entry name" value="G_gamma"/>
    <property type="match status" value="1"/>
</dbReference>
<name>A0A267FLG1_9PLAT</name>
<feature type="compositionally biased region" description="Polar residues" evidence="2">
    <location>
        <begin position="44"/>
        <end position="54"/>
    </location>
</feature>
<dbReference type="InterPro" id="IPR016137">
    <property type="entry name" value="RGS"/>
</dbReference>
<evidence type="ECO:0000313" key="6">
    <source>
        <dbReference type="Proteomes" id="UP000215902"/>
    </source>
</evidence>
<dbReference type="SUPFAM" id="SSF48097">
    <property type="entry name" value="Regulator of G-protein signaling, RGS"/>
    <property type="match status" value="1"/>
</dbReference>
<feature type="compositionally biased region" description="Low complexity" evidence="2">
    <location>
        <begin position="9"/>
        <end position="18"/>
    </location>
</feature>
<dbReference type="PROSITE" id="PS50132">
    <property type="entry name" value="RGS"/>
    <property type="match status" value="1"/>
</dbReference>
<dbReference type="InterPro" id="IPR015898">
    <property type="entry name" value="G-protein_gamma-like_dom"/>
</dbReference>
<feature type="compositionally biased region" description="Gly residues" evidence="2">
    <location>
        <begin position="631"/>
        <end position="644"/>
    </location>
</feature>
<evidence type="ECO:0000256" key="2">
    <source>
        <dbReference type="SAM" id="MobiDB-lite"/>
    </source>
</evidence>
<dbReference type="GO" id="GO:0007186">
    <property type="term" value="P:G protein-coupled receptor signaling pathway"/>
    <property type="evidence" value="ECO:0007669"/>
    <property type="project" value="InterPro"/>
</dbReference>
<feature type="domain" description="RGS" evidence="3">
    <location>
        <begin position="453"/>
        <end position="570"/>
    </location>
</feature>
<dbReference type="InterPro" id="IPR036390">
    <property type="entry name" value="WH_DNA-bd_sf"/>
</dbReference>
<feature type="region of interest" description="Disordered" evidence="2">
    <location>
        <begin position="592"/>
        <end position="615"/>
    </location>
</feature>
<dbReference type="PROSITE" id="PS50186">
    <property type="entry name" value="DEP"/>
    <property type="match status" value="1"/>
</dbReference>
<dbReference type="GO" id="GO:0005737">
    <property type="term" value="C:cytoplasm"/>
    <property type="evidence" value="ECO:0007669"/>
    <property type="project" value="TreeGrafter"/>
</dbReference>
<dbReference type="STRING" id="282301.A0A267FLG1"/>
<dbReference type="SMART" id="SM00315">
    <property type="entry name" value="RGS"/>
    <property type="match status" value="1"/>
</dbReference>
<dbReference type="GO" id="GO:0043005">
    <property type="term" value="C:neuron projection"/>
    <property type="evidence" value="ECO:0007669"/>
    <property type="project" value="TreeGrafter"/>
</dbReference>
<dbReference type="GO" id="GO:0009968">
    <property type="term" value="P:negative regulation of signal transduction"/>
    <property type="evidence" value="ECO:0007669"/>
    <property type="project" value="UniProtKB-KW"/>
</dbReference>
<dbReference type="CDD" id="cd04450">
    <property type="entry name" value="DEP_RGS7-like"/>
    <property type="match status" value="1"/>
</dbReference>
<dbReference type="SMART" id="SM00049">
    <property type="entry name" value="DEP"/>
    <property type="match status" value="1"/>
</dbReference>
<dbReference type="InterPro" id="IPR044926">
    <property type="entry name" value="RGS_subdomain_2"/>
</dbReference>
<dbReference type="PRINTS" id="PR01301">
    <property type="entry name" value="RGSPROTEIN"/>
</dbReference>
<evidence type="ECO:0000256" key="1">
    <source>
        <dbReference type="ARBA" id="ARBA00022700"/>
    </source>
</evidence>
<dbReference type="SUPFAM" id="SSF48670">
    <property type="entry name" value="Transducin (heterotrimeric G protein), gamma chain"/>
    <property type="match status" value="1"/>
</dbReference>
<evidence type="ECO:0000259" key="3">
    <source>
        <dbReference type="PROSITE" id="PS50132"/>
    </source>
</evidence>
<sequence>MVHRRKVNSHSGSSSSGSTGAGSSGSLGGGILKHSNYQHHHHQNMTQSNNNVTLSPGHHSPSTSSTRSTGSPAAGLSGASSSSAASASVVASSSTSSTSLAGPSVTFAAGVAGGSSSAGSSSRRQRILHHQPHHQHQLERLQHPNTYLWTKLERLLERMQNEDSGISVRTVKSFMSSRPSCFTGAEMCSWLQANADADDAQEASHLATMLATHGYIIPVEGHQLVVRNDSSYYRFQTPCLWPSKSPERLDNTDYAVYLCKRTLLNKQRLELADYEAENLARLQRLLSHKWELIYLQAEAEAKVDRKCDRLERRVLESQERGFWILYRPPPGTVSSTELDMRKLCRAKRPKKPSQRPANFPIPSGRVSPVEACESDMHADKLRAALARCRVRISKSAECFTAHCSQWLEFDAFLGGGLPESCPNPWATDSLEFWESERRTHDIPARRVKRWAFDMQELLRDPAGRIEFERWLEKEFSRENLSFWEACQELRRIPLSQVGAELQRIYSNFLGPDAQEPVNLAGHVAERVRRRMEGRLSDRFAFEEAEENIYQLMRTDSYSRFVHSDYYRDLLAGCKKKSKKRFPSDVRKNLAATASSGGAGPSSDPNSGGCPGDTDIAAAATGAVATTSSSGGSCGGGGGGGGGTN</sequence>
<dbReference type="Gene3D" id="1.10.1240.60">
    <property type="match status" value="1"/>
</dbReference>
<dbReference type="Pfam" id="PF00615">
    <property type="entry name" value="RGS"/>
    <property type="match status" value="1"/>
</dbReference>
<dbReference type="Pfam" id="PF00631">
    <property type="entry name" value="G-gamma"/>
    <property type="match status" value="1"/>
</dbReference>
<feature type="compositionally biased region" description="Low complexity" evidence="2">
    <location>
        <begin position="55"/>
        <end position="80"/>
    </location>
</feature>
<evidence type="ECO:0008006" key="7">
    <source>
        <dbReference type="Google" id="ProtNLM"/>
    </source>
</evidence>
<proteinExistence type="predicted"/>